<dbReference type="GO" id="GO:0071277">
    <property type="term" value="P:cellular response to calcium ion"/>
    <property type="evidence" value="ECO:0007669"/>
    <property type="project" value="TreeGrafter"/>
</dbReference>
<dbReference type="SMART" id="SM00239">
    <property type="entry name" value="C2"/>
    <property type="match status" value="2"/>
</dbReference>
<dbReference type="PANTHER" id="PTHR10857:SF106">
    <property type="entry name" value="C2 DOMAIN-CONTAINING PROTEIN"/>
    <property type="match status" value="1"/>
</dbReference>
<dbReference type="GO" id="GO:0005544">
    <property type="term" value="F:calcium-dependent phospholipid binding"/>
    <property type="evidence" value="ECO:0007669"/>
    <property type="project" value="InterPro"/>
</dbReference>
<feature type="domain" description="C2" evidence="2">
    <location>
        <begin position="128"/>
        <end position="256"/>
    </location>
</feature>
<dbReference type="PROSITE" id="PS50004">
    <property type="entry name" value="C2"/>
    <property type="match status" value="2"/>
</dbReference>
<reference evidence="4" key="1">
    <citation type="submission" date="2021-01" db="EMBL/GenBank/DDBJ databases">
        <authorList>
            <consortium name="Genoscope - CEA"/>
            <person name="William W."/>
        </authorList>
    </citation>
    <scope>NUCLEOTIDE SEQUENCE</scope>
</reference>
<sequence>MSIQLDQNIYSDSIQKLELFISCRQLDDLDTVSVSDPYVVLYLKNSQKKWNQIGQTELIWNNLNPNFATSILIEYHFEAQQHLKLEVHHFISKTQSKIIGIAETTVAEIAGSKDQILMADLFNLQKKKSGKIIIKADQVKQCNDELEITVSGQNLPDTRFWFWHGACPFLRFYRLRKDDSNPILVYETEFIKDSSNPTWKTIQCKAQKLCNGDYQMPIKVELWDYRTSGKHLYLGETTFCIEELKESFAQNQPQKKEFRNKQKNNAPAGTISFDDFILKSKYTFLDYRQGGQQLNLILAIDFTASNGNPKEKNSLHYMPENGNPSQYLQAITSVVEILINYDYDKKVPVYGFGCKPKFNVINTNQTLHIFPLNDNPEDPEVDGLDGIVQVYRNSIQKMQLDGPTYIHPVLSKVMEMAKEVKDKGSDNYLILMILSDGQTDDLQASIDDVIASSYLPLSIIIVGIGNADFKKMNILDNDDKSMVNSFGQKAKRDLVQFVPFNEFKHDPTLLSKEVLAELPDQLVEYMELMKIPPKPPTYQKNQNFMQASIQNVYPQLQVELTDQQQQQYISQIQQAEVNQQSINIGVAAQTFGQGLAQQGFLNNFVKQATSSIHNPQQ</sequence>
<dbReference type="CDD" id="cd04047">
    <property type="entry name" value="C2B_Copine"/>
    <property type="match status" value="1"/>
</dbReference>
<evidence type="ECO:0000259" key="3">
    <source>
        <dbReference type="PROSITE" id="PS50234"/>
    </source>
</evidence>
<dbReference type="FunFam" id="2.60.40.150:FF:000401">
    <property type="entry name" value="Uncharacterized protein"/>
    <property type="match status" value="1"/>
</dbReference>
<dbReference type="InterPro" id="IPR010734">
    <property type="entry name" value="Copine_C"/>
</dbReference>
<dbReference type="FunFam" id="2.60.40.150:FF:000219">
    <property type="entry name" value="Copine-E"/>
    <property type="match status" value="1"/>
</dbReference>
<protein>
    <submittedName>
        <fullName evidence="4">Uncharacterized protein</fullName>
    </submittedName>
</protein>
<dbReference type="InterPro" id="IPR037768">
    <property type="entry name" value="C2B_Copine"/>
</dbReference>
<evidence type="ECO:0000259" key="2">
    <source>
        <dbReference type="PROSITE" id="PS50004"/>
    </source>
</evidence>
<dbReference type="SMART" id="SM00327">
    <property type="entry name" value="VWA"/>
    <property type="match status" value="1"/>
</dbReference>
<comment type="caution">
    <text evidence="4">The sequence shown here is derived from an EMBL/GenBank/DDBJ whole genome shotgun (WGS) entry which is preliminary data.</text>
</comment>
<organism evidence="4 5">
    <name type="scientific">Paramecium primaurelia</name>
    <dbReference type="NCBI Taxonomy" id="5886"/>
    <lineage>
        <taxon>Eukaryota</taxon>
        <taxon>Sar</taxon>
        <taxon>Alveolata</taxon>
        <taxon>Ciliophora</taxon>
        <taxon>Intramacronucleata</taxon>
        <taxon>Oligohymenophorea</taxon>
        <taxon>Peniculida</taxon>
        <taxon>Parameciidae</taxon>
        <taxon>Paramecium</taxon>
    </lineage>
</organism>
<dbReference type="GO" id="GO:0005886">
    <property type="term" value="C:plasma membrane"/>
    <property type="evidence" value="ECO:0007669"/>
    <property type="project" value="TreeGrafter"/>
</dbReference>
<name>A0A8S1LLS6_PARPR</name>
<keyword evidence="5" id="KW-1185">Reference proteome</keyword>
<dbReference type="GO" id="GO:0005737">
    <property type="term" value="C:cytoplasm"/>
    <property type="evidence" value="ECO:0007669"/>
    <property type="project" value="UniProtKB-ARBA"/>
</dbReference>
<dbReference type="OMA" id="CSIGTRD"/>
<feature type="domain" description="VWFA" evidence="3">
    <location>
        <begin position="295"/>
        <end position="518"/>
    </location>
</feature>
<dbReference type="PROSITE" id="PS50234">
    <property type="entry name" value="VWFA"/>
    <property type="match status" value="1"/>
</dbReference>
<dbReference type="InterPro" id="IPR000008">
    <property type="entry name" value="C2_dom"/>
</dbReference>
<dbReference type="EMBL" id="CAJJDM010000039">
    <property type="protein sequence ID" value="CAD8067375.1"/>
    <property type="molecule type" value="Genomic_DNA"/>
</dbReference>
<dbReference type="PANTHER" id="PTHR10857">
    <property type="entry name" value="COPINE"/>
    <property type="match status" value="1"/>
</dbReference>
<evidence type="ECO:0000313" key="4">
    <source>
        <dbReference type="EMBL" id="CAD8067375.1"/>
    </source>
</evidence>
<dbReference type="FunFam" id="3.40.50.410:FF:000098">
    <property type="entry name" value="Copine-5"/>
    <property type="match status" value="1"/>
</dbReference>
<gene>
    <name evidence="4" type="ORF">PPRIM_AZ9-3.1.T0400260</name>
</gene>
<dbReference type="InterPro" id="IPR045052">
    <property type="entry name" value="Copine"/>
</dbReference>
<evidence type="ECO:0000313" key="5">
    <source>
        <dbReference type="Proteomes" id="UP000688137"/>
    </source>
</evidence>
<dbReference type="CDD" id="cd04048">
    <property type="entry name" value="C2A_Copine"/>
    <property type="match status" value="1"/>
</dbReference>
<dbReference type="AlphaFoldDB" id="A0A8S1LLS6"/>
<dbReference type="Pfam" id="PF00168">
    <property type="entry name" value="C2"/>
    <property type="match status" value="2"/>
</dbReference>
<dbReference type="Pfam" id="PF07002">
    <property type="entry name" value="Copine"/>
    <property type="match status" value="1"/>
</dbReference>
<keyword evidence="1" id="KW-0677">Repeat</keyword>
<evidence type="ECO:0000256" key="1">
    <source>
        <dbReference type="ARBA" id="ARBA00022737"/>
    </source>
</evidence>
<feature type="domain" description="C2" evidence="2">
    <location>
        <begin position="1"/>
        <end position="119"/>
    </location>
</feature>
<proteinExistence type="predicted"/>
<accession>A0A8S1LLS6</accession>
<dbReference type="Proteomes" id="UP000688137">
    <property type="component" value="Unassembled WGS sequence"/>
</dbReference>
<dbReference type="InterPro" id="IPR002035">
    <property type="entry name" value="VWF_A"/>
</dbReference>